<evidence type="ECO:0000313" key="5">
    <source>
        <dbReference type="Proteomes" id="UP000535491"/>
    </source>
</evidence>
<keyword evidence="5" id="KW-1185">Reference proteome</keyword>
<gene>
    <name evidence="4" type="ORF">H1191_00005</name>
</gene>
<name>A0A7W1WN08_9BACL</name>
<reference evidence="4 5" key="1">
    <citation type="submission" date="2020-07" db="EMBL/GenBank/DDBJ databases">
        <authorList>
            <person name="Feng H."/>
        </authorList>
    </citation>
    <scope>NUCLEOTIDE SEQUENCE [LARGE SCALE GENOMIC DNA]</scope>
    <source>
        <strain evidence="5">s-10</strain>
    </source>
</reference>
<dbReference type="Proteomes" id="UP000535491">
    <property type="component" value="Unassembled WGS sequence"/>
</dbReference>
<dbReference type="GO" id="GO:0042938">
    <property type="term" value="P:dipeptide transport"/>
    <property type="evidence" value="ECO:0007669"/>
    <property type="project" value="TreeGrafter"/>
</dbReference>
<evidence type="ECO:0000313" key="4">
    <source>
        <dbReference type="EMBL" id="MBA4492704.1"/>
    </source>
</evidence>
<sequence>MRNYRWYSFVVILALSLVLAACVPNANSPSAQNGSGASEAIGSASAKDTFVVAITSDQGTLDPAVTMDNSAWKITYRAYERLVEYDGASTKVQPGLAKEWKVSPDGLKWTFILNEGHTFSDGTPVDAHAVKFTFDRILTIAKGPSEVYSVIKEVKADNPYTVTFILNKTFPPRIVSLNPQKQSISS</sequence>
<dbReference type="Gene3D" id="3.40.190.10">
    <property type="entry name" value="Periplasmic binding protein-like II"/>
    <property type="match status" value="1"/>
</dbReference>
<dbReference type="RefSeq" id="WP_181749947.1">
    <property type="nucleotide sequence ID" value="NZ_JACEIQ010000001.1"/>
</dbReference>
<dbReference type="AlphaFoldDB" id="A0A7W1WN08"/>
<comment type="caution">
    <text evidence="4">The sequence shown here is derived from an EMBL/GenBank/DDBJ whole genome shotgun (WGS) entry which is preliminary data.</text>
</comment>
<dbReference type="InterPro" id="IPR039424">
    <property type="entry name" value="SBP_5"/>
</dbReference>
<evidence type="ECO:0000256" key="1">
    <source>
        <dbReference type="ARBA" id="ARBA00022729"/>
    </source>
</evidence>
<dbReference type="PROSITE" id="PS51257">
    <property type="entry name" value="PROKAR_LIPOPROTEIN"/>
    <property type="match status" value="1"/>
</dbReference>
<feature type="domain" description="Solute-binding protein family 5" evidence="3">
    <location>
        <begin position="91"/>
        <end position="179"/>
    </location>
</feature>
<accession>A0A7W1WN08</accession>
<dbReference type="GO" id="GO:0030288">
    <property type="term" value="C:outer membrane-bounded periplasmic space"/>
    <property type="evidence" value="ECO:0007669"/>
    <property type="project" value="TreeGrafter"/>
</dbReference>
<keyword evidence="1 2" id="KW-0732">Signal</keyword>
<dbReference type="Pfam" id="PF00496">
    <property type="entry name" value="SBP_bac_5"/>
    <property type="match status" value="1"/>
</dbReference>
<evidence type="ECO:0000259" key="3">
    <source>
        <dbReference type="Pfam" id="PF00496"/>
    </source>
</evidence>
<dbReference type="EMBL" id="JACEIQ010000001">
    <property type="protein sequence ID" value="MBA4492704.1"/>
    <property type="molecule type" value="Genomic_DNA"/>
</dbReference>
<protein>
    <recommendedName>
        <fullName evidence="3">Solute-binding protein family 5 domain-containing protein</fullName>
    </recommendedName>
</protein>
<feature type="signal peptide" evidence="2">
    <location>
        <begin position="1"/>
        <end position="20"/>
    </location>
</feature>
<feature type="chain" id="PRO_5038910080" description="Solute-binding protein family 5 domain-containing protein" evidence="2">
    <location>
        <begin position="21"/>
        <end position="186"/>
    </location>
</feature>
<dbReference type="InterPro" id="IPR000914">
    <property type="entry name" value="SBP_5_dom"/>
</dbReference>
<dbReference type="GO" id="GO:1904680">
    <property type="term" value="F:peptide transmembrane transporter activity"/>
    <property type="evidence" value="ECO:0007669"/>
    <property type="project" value="TreeGrafter"/>
</dbReference>
<dbReference type="PANTHER" id="PTHR30290:SF38">
    <property type="entry name" value="D,D-DIPEPTIDE-BINDING PERIPLASMIC PROTEIN DDPA-RELATED"/>
    <property type="match status" value="1"/>
</dbReference>
<proteinExistence type="predicted"/>
<dbReference type="PANTHER" id="PTHR30290">
    <property type="entry name" value="PERIPLASMIC BINDING COMPONENT OF ABC TRANSPORTER"/>
    <property type="match status" value="1"/>
</dbReference>
<organism evidence="4 5">
    <name type="scientific">Paenactinomyces guangxiensis</name>
    <dbReference type="NCBI Taxonomy" id="1490290"/>
    <lineage>
        <taxon>Bacteria</taxon>
        <taxon>Bacillati</taxon>
        <taxon>Bacillota</taxon>
        <taxon>Bacilli</taxon>
        <taxon>Bacillales</taxon>
        <taxon>Thermoactinomycetaceae</taxon>
        <taxon>Paenactinomyces</taxon>
    </lineage>
</organism>
<evidence type="ECO:0000256" key="2">
    <source>
        <dbReference type="SAM" id="SignalP"/>
    </source>
</evidence>
<dbReference type="SUPFAM" id="SSF53850">
    <property type="entry name" value="Periplasmic binding protein-like II"/>
    <property type="match status" value="1"/>
</dbReference>